<accession>A0ABR1RBR8</accession>
<protein>
    <submittedName>
        <fullName evidence="2">Uncharacterized protein</fullName>
    </submittedName>
</protein>
<keyword evidence="3" id="KW-1185">Reference proteome</keyword>
<evidence type="ECO:0000256" key="1">
    <source>
        <dbReference type="SAM" id="MobiDB-lite"/>
    </source>
</evidence>
<evidence type="ECO:0000313" key="2">
    <source>
        <dbReference type="EMBL" id="KAK8006702.1"/>
    </source>
</evidence>
<gene>
    <name evidence="2" type="ORF">PG991_012999</name>
</gene>
<name>A0ABR1RBR8_9PEZI</name>
<comment type="caution">
    <text evidence="2">The sequence shown here is derived from an EMBL/GenBank/DDBJ whole genome shotgun (WGS) entry which is preliminary data.</text>
</comment>
<dbReference type="Proteomes" id="UP001396898">
    <property type="component" value="Unassembled WGS sequence"/>
</dbReference>
<proteinExistence type="predicted"/>
<dbReference type="EMBL" id="JAQQWI010000017">
    <property type="protein sequence ID" value="KAK8006702.1"/>
    <property type="molecule type" value="Genomic_DNA"/>
</dbReference>
<feature type="region of interest" description="Disordered" evidence="1">
    <location>
        <begin position="240"/>
        <end position="259"/>
    </location>
</feature>
<evidence type="ECO:0000313" key="3">
    <source>
        <dbReference type="Proteomes" id="UP001396898"/>
    </source>
</evidence>
<sequence>MANNPPNAVNPQLFPFQQGNNVQPFVPNPPYPPYPCRFGMGNGALILRPFPIGLLTLIVSQAAPHPFTRLEVRQGTTRKASLTKPQYDRMKKFLAVLNAFPDFTLGFTNYLMESSISEALNAYNLHARSRECQPNDIIYFHDPWRDANGPQRLADIQTFWANIRPYSYGVANAFPAVPPATIRHVHCVAIAVWLMNHIEHTPDLVPPDRPDILDGGHPTLFPALSFCIFRTLREADEATSAARPRTAAGGPESVAGNSQETRSYVAGKFKICPTNSQTIRNSALRRMLRSAYDSNPANPERWIVDRLTW</sequence>
<organism evidence="2 3">
    <name type="scientific">Apiospora marii</name>
    <dbReference type="NCBI Taxonomy" id="335849"/>
    <lineage>
        <taxon>Eukaryota</taxon>
        <taxon>Fungi</taxon>
        <taxon>Dikarya</taxon>
        <taxon>Ascomycota</taxon>
        <taxon>Pezizomycotina</taxon>
        <taxon>Sordariomycetes</taxon>
        <taxon>Xylariomycetidae</taxon>
        <taxon>Amphisphaeriales</taxon>
        <taxon>Apiosporaceae</taxon>
        <taxon>Apiospora</taxon>
    </lineage>
</organism>
<reference evidence="2 3" key="1">
    <citation type="submission" date="2023-01" db="EMBL/GenBank/DDBJ databases">
        <title>Analysis of 21 Apiospora genomes using comparative genomics revels a genus with tremendous synthesis potential of carbohydrate active enzymes and secondary metabolites.</title>
        <authorList>
            <person name="Sorensen T."/>
        </authorList>
    </citation>
    <scope>NUCLEOTIDE SEQUENCE [LARGE SCALE GENOMIC DNA]</scope>
    <source>
        <strain evidence="2 3">CBS 20057</strain>
    </source>
</reference>